<dbReference type="PRINTS" id="PR01713">
    <property type="entry name" value="NUCEPIMERASE"/>
</dbReference>
<accession>A0A7U6QYL7</accession>
<reference evidence="3 4" key="1">
    <citation type="submission" date="2019-07" db="EMBL/GenBank/DDBJ databases">
        <title>Complete Genome Sequence of Leptotrichia wadei Strain JCM16777.</title>
        <authorList>
            <person name="Watanabe S."/>
            <person name="Cui L."/>
        </authorList>
    </citation>
    <scope>NUCLEOTIDE SEQUENCE [LARGE SCALE GENOMIC DNA]</scope>
    <source>
        <strain evidence="3 4">JCM16777</strain>
    </source>
</reference>
<protein>
    <submittedName>
        <fullName evidence="3">NAD dependent epimerase/dehydratase family protein</fullName>
    </submittedName>
</protein>
<dbReference type="Pfam" id="PF16363">
    <property type="entry name" value="GDP_Man_Dehyd"/>
    <property type="match status" value="1"/>
</dbReference>
<dbReference type="GeneID" id="84804558"/>
<evidence type="ECO:0000259" key="2">
    <source>
        <dbReference type="Pfam" id="PF16363"/>
    </source>
</evidence>
<evidence type="ECO:0000313" key="4">
    <source>
        <dbReference type="Proteomes" id="UP000321943"/>
    </source>
</evidence>
<keyword evidence="1" id="KW-0520">NAD</keyword>
<dbReference type="Gene3D" id="3.90.25.10">
    <property type="entry name" value="UDP-galactose 4-epimerase, domain 1"/>
    <property type="match status" value="1"/>
</dbReference>
<dbReference type="Proteomes" id="UP000321943">
    <property type="component" value="Chromosome"/>
</dbReference>
<dbReference type="AlphaFoldDB" id="A0A7U6QYL7"/>
<gene>
    <name evidence="3" type="ORF">JCM16777_1236</name>
</gene>
<dbReference type="RefSeq" id="WP_018497873.1">
    <property type="nucleotide sequence ID" value="NZ_AP019829.2"/>
</dbReference>
<evidence type="ECO:0000256" key="1">
    <source>
        <dbReference type="ARBA" id="ARBA00023027"/>
    </source>
</evidence>
<dbReference type="SUPFAM" id="SSF51735">
    <property type="entry name" value="NAD(P)-binding Rossmann-fold domains"/>
    <property type="match status" value="1"/>
</dbReference>
<sequence>METYLITGGAGFIGSHLVKKLLSEHFKIIVVDNFDDFYNYKIKISNLCEATNTFFEIKYDKKEKNLKEFVNFINNADKNMILLNKDIRNFDDLKETFKNYKFDGIVHLAVKAGVRPSFERPLDYEETNIKGTLNLLELCKKFKINNFVCASSSSVYGDTPKLPFSESDNIKKTLSPYALTKKTCEEMAYLYYKNYGIKVIMLRFFTVYGPGQRPDLAIHKFAKKLKYNEKISIYGDGKTGRDYTYIDDIIAGITASIKFINKKNECYEIFNLGNNRVITLMEMVKIMEKISGYKADLEFCVFQKGDMPMTYADISKAKKLLGYNPKTDFEDGIEKFFAWFEKKESKI</sequence>
<dbReference type="Gene3D" id="3.40.50.720">
    <property type="entry name" value="NAD(P)-binding Rossmann-like Domain"/>
    <property type="match status" value="1"/>
</dbReference>
<dbReference type="KEGG" id="lwd:JCM16777_1236"/>
<evidence type="ECO:0000313" key="3">
    <source>
        <dbReference type="EMBL" id="BBM42986.1"/>
    </source>
</evidence>
<organism evidence="3 4">
    <name type="scientific">Leptotrichia wadei</name>
    <dbReference type="NCBI Taxonomy" id="157687"/>
    <lineage>
        <taxon>Bacteria</taxon>
        <taxon>Fusobacteriati</taxon>
        <taxon>Fusobacteriota</taxon>
        <taxon>Fusobacteriia</taxon>
        <taxon>Fusobacteriales</taxon>
        <taxon>Leptotrichiaceae</taxon>
        <taxon>Leptotrichia</taxon>
    </lineage>
</organism>
<dbReference type="InterPro" id="IPR036291">
    <property type="entry name" value="NAD(P)-bd_dom_sf"/>
</dbReference>
<dbReference type="PANTHER" id="PTHR43574">
    <property type="entry name" value="EPIMERASE-RELATED"/>
    <property type="match status" value="1"/>
</dbReference>
<feature type="domain" description="NAD(P)-binding" evidence="2">
    <location>
        <begin position="5"/>
        <end position="335"/>
    </location>
</feature>
<dbReference type="EMBL" id="AP019829">
    <property type="protein sequence ID" value="BBM42986.1"/>
    <property type="molecule type" value="Genomic_DNA"/>
</dbReference>
<name>A0A7U6QYL7_9FUSO</name>
<dbReference type="InterPro" id="IPR016040">
    <property type="entry name" value="NAD(P)-bd_dom"/>
</dbReference>
<proteinExistence type="predicted"/>